<dbReference type="Gene3D" id="3.40.50.1580">
    <property type="entry name" value="Nucleoside phosphorylase domain"/>
    <property type="match status" value="1"/>
</dbReference>
<keyword evidence="3 5" id="KW-0328">Glycosyltransferase</keyword>
<gene>
    <name evidence="7" type="primary">punA_1</name>
    <name evidence="7" type="ORF">L21SP5_01781</name>
</gene>
<name>A0A0S2HZD1_9BACT</name>
<comment type="pathway">
    <text evidence="1 5">Purine metabolism; purine nucleoside salvage.</text>
</comment>
<dbReference type="GO" id="GO:0009116">
    <property type="term" value="P:nucleoside metabolic process"/>
    <property type="evidence" value="ECO:0007669"/>
    <property type="project" value="InterPro"/>
</dbReference>
<evidence type="ECO:0000256" key="5">
    <source>
        <dbReference type="PIRNR" id="PIRNR000477"/>
    </source>
</evidence>
<dbReference type="PATRIC" id="fig|1307839.3.peg.1886"/>
<dbReference type="GO" id="GO:0005737">
    <property type="term" value="C:cytoplasm"/>
    <property type="evidence" value="ECO:0007669"/>
    <property type="project" value="TreeGrafter"/>
</dbReference>
<dbReference type="UniPathway" id="UPA00606"/>
<organism evidence="7 8">
    <name type="scientific">Salinivirga cyanobacteriivorans</name>
    <dbReference type="NCBI Taxonomy" id="1307839"/>
    <lineage>
        <taxon>Bacteria</taxon>
        <taxon>Pseudomonadati</taxon>
        <taxon>Bacteroidota</taxon>
        <taxon>Bacteroidia</taxon>
        <taxon>Bacteroidales</taxon>
        <taxon>Salinivirgaceae</taxon>
        <taxon>Salinivirga</taxon>
    </lineage>
</organism>
<dbReference type="NCBIfam" id="TIGR01697">
    <property type="entry name" value="PNPH-PUNA-XAPA"/>
    <property type="match status" value="1"/>
</dbReference>
<dbReference type="PIRSF" id="PIRSF000477">
    <property type="entry name" value="PurNPase"/>
    <property type="match status" value="1"/>
</dbReference>
<dbReference type="AlphaFoldDB" id="A0A0S2HZD1"/>
<evidence type="ECO:0000256" key="2">
    <source>
        <dbReference type="ARBA" id="ARBA00006751"/>
    </source>
</evidence>
<accession>A0A0S2HZD1</accession>
<dbReference type="STRING" id="1307839.L21SP5_01781"/>
<comment type="function">
    <text evidence="5">The purine nucleoside phosphorylases catalyze the phosphorolytic breakdown of the N-glycosidic bond in the beta-(deoxy)ribonucleoside molecules, with the formation of the corresponding free purine bases and pentose-1-phosphate.</text>
</comment>
<proteinExistence type="inferred from homology"/>
<dbReference type="NCBIfam" id="TIGR01700">
    <property type="entry name" value="PNPH"/>
    <property type="match status" value="1"/>
</dbReference>
<dbReference type="EMBL" id="CP013118">
    <property type="protein sequence ID" value="ALO15423.1"/>
    <property type="molecule type" value="Genomic_DNA"/>
</dbReference>
<dbReference type="InterPro" id="IPR000845">
    <property type="entry name" value="Nucleoside_phosphorylase_d"/>
</dbReference>
<dbReference type="Pfam" id="PF01048">
    <property type="entry name" value="PNP_UDP_1"/>
    <property type="match status" value="1"/>
</dbReference>
<evidence type="ECO:0000313" key="8">
    <source>
        <dbReference type="Proteomes" id="UP000064893"/>
    </source>
</evidence>
<dbReference type="GO" id="GO:0004731">
    <property type="term" value="F:purine-nucleoside phosphorylase activity"/>
    <property type="evidence" value="ECO:0007669"/>
    <property type="project" value="UniProtKB-EC"/>
</dbReference>
<dbReference type="EC" id="2.4.2.1" evidence="5"/>
<dbReference type="NCBIfam" id="NF006054">
    <property type="entry name" value="PRK08202.1"/>
    <property type="match status" value="1"/>
</dbReference>
<evidence type="ECO:0000313" key="7">
    <source>
        <dbReference type="EMBL" id="ALO15423.1"/>
    </source>
</evidence>
<comment type="similarity">
    <text evidence="2 5">Belongs to the PNP/MTAP phosphorylase family.</text>
</comment>
<dbReference type="Proteomes" id="UP000064893">
    <property type="component" value="Chromosome"/>
</dbReference>
<dbReference type="InterPro" id="IPR035994">
    <property type="entry name" value="Nucleoside_phosphorylase_sf"/>
</dbReference>
<dbReference type="PANTHER" id="PTHR11904">
    <property type="entry name" value="METHYLTHIOADENOSINE/PURINE NUCLEOSIDE PHOSPHORYLASE"/>
    <property type="match status" value="1"/>
</dbReference>
<dbReference type="CDD" id="cd09009">
    <property type="entry name" value="PNP-EcPNPII_like"/>
    <property type="match status" value="1"/>
</dbReference>
<evidence type="ECO:0000256" key="1">
    <source>
        <dbReference type="ARBA" id="ARBA00005058"/>
    </source>
</evidence>
<evidence type="ECO:0000259" key="6">
    <source>
        <dbReference type="Pfam" id="PF01048"/>
    </source>
</evidence>
<sequence length="278" mass="30968">MSMSKEQINKVSEAQEFLKEKTNNFNPETGIILGTGLSRLADKIDREYTIDYEDIPHFPLSTVESHSGKLIYGNLFGQPVVAMQGRFHYYEGYTLQQVTFPVRVLKSSGISRLLISNAAGAMNKKFRKGNLMLITDHINLLMDNPLIGPNIDKWGPRFPDMSAPYDEKMNNLFRNVAQKKNIDLFEGVYIAMQGPTLETRAEYRMLANLGGDAVGMSTVPEVIVANHMGLPCVAISVLTDECDPDNLKPVTLEEIIETAGVAEKDLVILFEDVLKALP</sequence>
<keyword evidence="8" id="KW-1185">Reference proteome</keyword>
<evidence type="ECO:0000256" key="3">
    <source>
        <dbReference type="ARBA" id="ARBA00022676"/>
    </source>
</evidence>
<reference evidence="7 8" key="1">
    <citation type="submission" date="2015-11" db="EMBL/GenBank/DDBJ databases">
        <title>Description and complete genome sequence of a novel strain predominating in hypersaline microbial mats and representing a new family of the Bacteriodetes phylum.</title>
        <authorList>
            <person name="Spring S."/>
            <person name="Bunk B."/>
            <person name="Sproer C."/>
            <person name="Klenk H.-P."/>
        </authorList>
    </citation>
    <scope>NUCLEOTIDE SEQUENCE [LARGE SCALE GENOMIC DNA]</scope>
    <source>
        <strain evidence="7 8">L21-Spi-D4</strain>
    </source>
</reference>
<evidence type="ECO:0000256" key="4">
    <source>
        <dbReference type="ARBA" id="ARBA00022679"/>
    </source>
</evidence>
<keyword evidence="4 5" id="KW-0808">Transferase</keyword>
<feature type="domain" description="Nucleoside phosphorylase" evidence="6">
    <location>
        <begin position="30"/>
        <end position="274"/>
    </location>
</feature>
<dbReference type="SUPFAM" id="SSF53167">
    <property type="entry name" value="Purine and uridine phosphorylases"/>
    <property type="match status" value="1"/>
</dbReference>
<dbReference type="KEGG" id="blq:L21SP5_01781"/>
<protein>
    <recommendedName>
        <fullName evidence="5">Purine nucleoside phosphorylase</fullName>
        <ecNumber evidence="5">2.4.2.1</ecNumber>
    </recommendedName>
    <alternativeName>
        <fullName evidence="5">Inosine-guanosine phosphorylase</fullName>
    </alternativeName>
</protein>
<dbReference type="PANTHER" id="PTHR11904:SF9">
    <property type="entry name" value="PURINE NUCLEOSIDE PHOSPHORYLASE-RELATED"/>
    <property type="match status" value="1"/>
</dbReference>
<dbReference type="InterPro" id="IPR011270">
    <property type="entry name" value="Pur_Nuc_Pase_Ino/Guo-sp"/>
</dbReference>
<dbReference type="InterPro" id="IPR011268">
    <property type="entry name" value="Purine_phosphorylase"/>
</dbReference>